<dbReference type="CDD" id="cd08249">
    <property type="entry name" value="enoyl_reductase_like"/>
    <property type="match status" value="1"/>
</dbReference>
<evidence type="ECO:0000256" key="4">
    <source>
        <dbReference type="ARBA" id="ARBA00022857"/>
    </source>
</evidence>
<dbReference type="InterPro" id="IPR011032">
    <property type="entry name" value="GroES-like_sf"/>
</dbReference>
<dbReference type="SMART" id="SM00829">
    <property type="entry name" value="PKS_ER"/>
    <property type="match status" value="1"/>
</dbReference>
<protein>
    <submittedName>
        <fullName evidence="7">Enoyl reductase LovC</fullName>
    </submittedName>
</protein>
<dbReference type="InterPro" id="IPR013154">
    <property type="entry name" value="ADH-like_N"/>
</dbReference>
<dbReference type="STRING" id="2656787.A0A370T9S3"/>
<evidence type="ECO:0000259" key="6">
    <source>
        <dbReference type="SMART" id="SM00829"/>
    </source>
</evidence>
<keyword evidence="3" id="KW-0547">Nucleotide-binding</keyword>
<accession>A0A370T9S3</accession>
<evidence type="ECO:0000256" key="1">
    <source>
        <dbReference type="ARBA" id="ARBA00008072"/>
    </source>
</evidence>
<dbReference type="Gene3D" id="3.90.180.10">
    <property type="entry name" value="Medium-chain alcohol dehydrogenases, catalytic domain"/>
    <property type="match status" value="1"/>
</dbReference>
<proteinExistence type="inferred from homology"/>
<dbReference type="InterPro" id="IPR036291">
    <property type="entry name" value="NAD(P)-bd_dom_sf"/>
</dbReference>
<comment type="caution">
    <text evidence="7">The sequence shown here is derived from an EMBL/GenBank/DDBJ whole genome shotgun (WGS) entry which is preliminary data.</text>
</comment>
<evidence type="ECO:0000313" key="8">
    <source>
        <dbReference type="Proteomes" id="UP000254866"/>
    </source>
</evidence>
<dbReference type="InterPro" id="IPR020843">
    <property type="entry name" value="ER"/>
</dbReference>
<dbReference type="InterPro" id="IPR013149">
    <property type="entry name" value="ADH-like_C"/>
</dbReference>
<dbReference type="SUPFAM" id="SSF50129">
    <property type="entry name" value="GroES-like"/>
    <property type="match status" value="1"/>
</dbReference>
<evidence type="ECO:0000256" key="5">
    <source>
        <dbReference type="ARBA" id="ARBA00023002"/>
    </source>
</evidence>
<dbReference type="Pfam" id="PF00107">
    <property type="entry name" value="ADH_zinc_N"/>
    <property type="match status" value="1"/>
</dbReference>
<dbReference type="PANTHER" id="PTHR45348:SF1">
    <property type="entry name" value="TRANS-ENOYL REDUCTASE STHE"/>
    <property type="match status" value="1"/>
</dbReference>
<comment type="subunit">
    <text evidence="2">Monomer.</text>
</comment>
<name>A0A370T9S3_9HELO</name>
<dbReference type="Proteomes" id="UP000254866">
    <property type="component" value="Unassembled WGS sequence"/>
</dbReference>
<keyword evidence="5" id="KW-0560">Oxidoreductase</keyword>
<dbReference type="GO" id="GO:0016651">
    <property type="term" value="F:oxidoreductase activity, acting on NAD(P)H"/>
    <property type="evidence" value="ECO:0007669"/>
    <property type="project" value="InterPro"/>
</dbReference>
<dbReference type="OrthoDB" id="48317at2759"/>
<evidence type="ECO:0000313" key="7">
    <source>
        <dbReference type="EMBL" id="RDL30414.1"/>
    </source>
</evidence>
<keyword evidence="8" id="KW-1185">Reference proteome</keyword>
<dbReference type="AlphaFoldDB" id="A0A370T9S3"/>
<keyword evidence="4" id="KW-0521">NADP</keyword>
<gene>
    <name evidence="7" type="ORF">BP5553_10292</name>
</gene>
<sequence length="372" mass="39774">MKTQTALVGDSEGNIILSHSAPVPELEDDRVFVEVKAVALNPVDTKMVGAYHTPGAISGCDFAGVVTAVGSTAAAVGHIQVGDRVAGAVSGLNPLRPDVGAFANYCTTPYWACLKLPPAWSIADGASLGMTWTTVWNALFRSLGLPFPGVGEVEVEVQSQSQSQPGRSNNASRKVTTVLVNGGSSSAGTCALQLLKLAGYQTVATCSPRNFELARSFGADYVFDYNSPSCADDIRALTRNSLRHALDCIARTDSTRLCFGALARAGGRYTSLNPFSEAVAATRKAVRCDWVMGPEMIGEEVRWPEPHGRPANPGLKVSAAEWVRMLQMLLDRNLLRTHPLLVRDSGLEGVLEGFVDLRAKRISGQKLIYLLK</sequence>
<dbReference type="PANTHER" id="PTHR45348">
    <property type="entry name" value="HYPOTHETICAL OXIDOREDUCTASE (EUROFUNG)"/>
    <property type="match status" value="1"/>
</dbReference>
<dbReference type="GeneID" id="43603141"/>
<evidence type="ECO:0000256" key="2">
    <source>
        <dbReference type="ARBA" id="ARBA00011245"/>
    </source>
</evidence>
<reference evidence="7 8" key="1">
    <citation type="journal article" date="2018" name="IMA Fungus">
        <title>IMA Genome-F 9: Draft genome sequence of Annulohypoxylon stygium, Aspergillus mulundensis, Berkeleyomyces basicola (syn. Thielaviopsis basicola), Ceratocystis smalleyi, two Cercospora beticola strains, Coleophoma cylindrospora, Fusarium fracticaudum, Phialophora cf. hyalina, and Morchella septimelata.</title>
        <authorList>
            <person name="Wingfield B.D."/>
            <person name="Bills G.F."/>
            <person name="Dong Y."/>
            <person name="Huang W."/>
            <person name="Nel W.J."/>
            <person name="Swalarsk-Parry B.S."/>
            <person name="Vaghefi N."/>
            <person name="Wilken P.M."/>
            <person name="An Z."/>
            <person name="de Beer Z.W."/>
            <person name="De Vos L."/>
            <person name="Chen L."/>
            <person name="Duong T.A."/>
            <person name="Gao Y."/>
            <person name="Hammerbacher A."/>
            <person name="Kikkert J.R."/>
            <person name="Li Y."/>
            <person name="Li H."/>
            <person name="Li K."/>
            <person name="Li Q."/>
            <person name="Liu X."/>
            <person name="Ma X."/>
            <person name="Naidoo K."/>
            <person name="Pethybridge S.J."/>
            <person name="Sun J."/>
            <person name="Steenkamp E.T."/>
            <person name="van der Nest M.A."/>
            <person name="van Wyk S."/>
            <person name="Wingfield M.J."/>
            <person name="Xiong C."/>
            <person name="Yue Q."/>
            <person name="Zhang X."/>
        </authorList>
    </citation>
    <scope>NUCLEOTIDE SEQUENCE [LARGE SCALE GENOMIC DNA]</scope>
    <source>
        <strain evidence="7 8">BP 5553</strain>
    </source>
</reference>
<dbReference type="Pfam" id="PF08240">
    <property type="entry name" value="ADH_N"/>
    <property type="match status" value="1"/>
</dbReference>
<comment type="similarity">
    <text evidence="1">Belongs to the zinc-containing alcohol dehydrogenase family.</text>
</comment>
<dbReference type="RefSeq" id="XP_031864939.1">
    <property type="nucleotide sequence ID" value="XM_032018915.1"/>
</dbReference>
<dbReference type="SUPFAM" id="SSF51735">
    <property type="entry name" value="NAD(P)-binding Rossmann-fold domains"/>
    <property type="match status" value="1"/>
</dbReference>
<dbReference type="Gene3D" id="3.40.50.720">
    <property type="entry name" value="NAD(P)-binding Rossmann-like Domain"/>
    <property type="match status" value="1"/>
</dbReference>
<dbReference type="InterPro" id="IPR047122">
    <property type="entry name" value="Trans-enoyl_RdTase-like"/>
</dbReference>
<evidence type="ECO:0000256" key="3">
    <source>
        <dbReference type="ARBA" id="ARBA00022741"/>
    </source>
</evidence>
<organism evidence="7 8">
    <name type="scientific">Venustampulla echinocandica</name>
    <dbReference type="NCBI Taxonomy" id="2656787"/>
    <lineage>
        <taxon>Eukaryota</taxon>
        <taxon>Fungi</taxon>
        <taxon>Dikarya</taxon>
        <taxon>Ascomycota</taxon>
        <taxon>Pezizomycotina</taxon>
        <taxon>Leotiomycetes</taxon>
        <taxon>Helotiales</taxon>
        <taxon>Pleuroascaceae</taxon>
        <taxon>Venustampulla</taxon>
    </lineage>
</organism>
<dbReference type="GO" id="GO:0000166">
    <property type="term" value="F:nucleotide binding"/>
    <property type="evidence" value="ECO:0007669"/>
    <property type="project" value="UniProtKB-KW"/>
</dbReference>
<feature type="domain" description="Enoyl reductase (ER)" evidence="6">
    <location>
        <begin position="9"/>
        <end position="368"/>
    </location>
</feature>
<dbReference type="EMBL" id="NPIC01000015">
    <property type="protein sequence ID" value="RDL30414.1"/>
    <property type="molecule type" value="Genomic_DNA"/>
</dbReference>